<dbReference type="Gene3D" id="3.40.50.2000">
    <property type="entry name" value="Glycogen Phosphorylase B"/>
    <property type="match status" value="2"/>
</dbReference>
<keyword evidence="3" id="KW-0808">Transferase</keyword>
<dbReference type="RefSeq" id="WP_072716434.1">
    <property type="nucleotide sequence ID" value="NZ_FRAU01000011.1"/>
</dbReference>
<sequence length="419" mass="48393">MRIACYALVEQHAGSVASANYLVLEELLRRGHQVDLFAKADFVRKPEGLARWPNFHYRGVLLKELLALRDRWRSLLRGGLERIVEDWIYRKHLEVIARRVAVQHRQDPYDVLLFLGVGAQFQVGGVPVVAWLQGPPQTEWQAIRRLRDRLIELSGRTLYWKLWAFYRHRQRTARRELARCQAVICGSQWSRQHVIAFGVPAERVFALPYPFDLELFCPRPATPPRYPGRRTLLWLGRIDPRKRLDLMLDAFALLLKKRRDVHLEIIGRFTYAPEYRRLIETFPFPEHLTYAPAIARLEVPELLRSVDVVVQPSEDENFGSTVAEALCCGRPVVLGPTNGTGEYCGEAAFRFERYTPEALCRALETALQAVETDPARLAQVARQTAEQQFDVRRIVDQLEAILARTTAPQPMRELIQQTE</sequence>
<dbReference type="SUPFAM" id="SSF53756">
    <property type="entry name" value="UDP-Glycosyltransferase/glycogen phosphorylase"/>
    <property type="match status" value="1"/>
</dbReference>
<feature type="domain" description="Glycosyl transferase family 1" evidence="1">
    <location>
        <begin position="226"/>
        <end position="377"/>
    </location>
</feature>
<keyword evidence="4" id="KW-1185">Reference proteome</keyword>
<evidence type="ECO:0000313" key="3">
    <source>
        <dbReference type="EMBL" id="SHL06477.1"/>
    </source>
</evidence>
<dbReference type="PANTHER" id="PTHR12526">
    <property type="entry name" value="GLYCOSYLTRANSFERASE"/>
    <property type="match status" value="1"/>
</dbReference>
<dbReference type="STRING" id="633813.SAMN04488087_2636"/>
<dbReference type="CDD" id="cd03801">
    <property type="entry name" value="GT4_PimA-like"/>
    <property type="match status" value="1"/>
</dbReference>
<evidence type="ECO:0000259" key="2">
    <source>
        <dbReference type="Pfam" id="PF13439"/>
    </source>
</evidence>
<reference evidence="4" key="1">
    <citation type="submission" date="2016-11" db="EMBL/GenBank/DDBJ databases">
        <authorList>
            <person name="Varghese N."/>
            <person name="Submissions S."/>
        </authorList>
    </citation>
    <scope>NUCLEOTIDE SEQUENCE [LARGE SCALE GENOMIC DNA]</scope>
    <source>
        <strain evidence="4">DSM 22212</strain>
    </source>
</reference>
<dbReference type="OrthoDB" id="9790710at2"/>
<proteinExistence type="predicted"/>
<organism evidence="3 4">
    <name type="scientific">Rhodothermus profundi</name>
    <dbReference type="NCBI Taxonomy" id="633813"/>
    <lineage>
        <taxon>Bacteria</taxon>
        <taxon>Pseudomonadati</taxon>
        <taxon>Rhodothermota</taxon>
        <taxon>Rhodothermia</taxon>
        <taxon>Rhodothermales</taxon>
        <taxon>Rhodothermaceae</taxon>
        <taxon>Rhodothermus</taxon>
    </lineage>
</organism>
<dbReference type="Proteomes" id="UP000185812">
    <property type="component" value="Unassembled WGS sequence"/>
</dbReference>
<dbReference type="AlphaFoldDB" id="A0A1M6XKI8"/>
<dbReference type="EMBL" id="FRAU01000011">
    <property type="protein sequence ID" value="SHL06477.1"/>
    <property type="molecule type" value="Genomic_DNA"/>
</dbReference>
<name>A0A1M6XKI8_9BACT</name>
<gene>
    <name evidence="3" type="ORF">SAMN04488087_2636</name>
</gene>
<dbReference type="Pfam" id="PF00534">
    <property type="entry name" value="Glycos_transf_1"/>
    <property type="match status" value="1"/>
</dbReference>
<evidence type="ECO:0000259" key="1">
    <source>
        <dbReference type="Pfam" id="PF00534"/>
    </source>
</evidence>
<accession>A0A1M6XKI8</accession>
<feature type="domain" description="Glycosyltransferase subfamily 4-like N-terminal" evidence="2">
    <location>
        <begin position="23"/>
        <end position="214"/>
    </location>
</feature>
<dbReference type="InterPro" id="IPR028098">
    <property type="entry name" value="Glyco_trans_4-like_N"/>
</dbReference>
<evidence type="ECO:0000313" key="4">
    <source>
        <dbReference type="Proteomes" id="UP000185812"/>
    </source>
</evidence>
<dbReference type="Pfam" id="PF13439">
    <property type="entry name" value="Glyco_transf_4"/>
    <property type="match status" value="1"/>
</dbReference>
<dbReference type="GO" id="GO:0016757">
    <property type="term" value="F:glycosyltransferase activity"/>
    <property type="evidence" value="ECO:0007669"/>
    <property type="project" value="InterPro"/>
</dbReference>
<protein>
    <submittedName>
        <fullName evidence="3">Glycosyltransferase involved in cell wall bisynthesis</fullName>
    </submittedName>
</protein>
<dbReference type="InterPro" id="IPR001296">
    <property type="entry name" value="Glyco_trans_1"/>
</dbReference>